<reference evidence="7 8" key="1">
    <citation type="submission" date="2017-02" db="EMBL/GenBank/DDBJ databases">
        <authorList>
            <person name="Peterson S.W."/>
        </authorList>
    </citation>
    <scope>NUCLEOTIDE SEQUENCE [LARGE SCALE GENOMIC DNA]</scope>
    <source>
        <strain evidence="7 8">USBA 369</strain>
    </source>
</reference>
<dbReference type="STRING" id="1365950.SAMN05428963_101323"/>
<dbReference type="SUPFAM" id="SSF52833">
    <property type="entry name" value="Thioredoxin-like"/>
    <property type="match status" value="1"/>
</dbReference>
<dbReference type="GO" id="GO:0015036">
    <property type="term" value="F:disulfide oxidoreductase activity"/>
    <property type="evidence" value="ECO:0007669"/>
    <property type="project" value="UniProtKB-ARBA"/>
</dbReference>
<accession>A0A1T4LQM2</accession>
<organism evidence="7 8">
    <name type="scientific">Consotaella salsifontis</name>
    <dbReference type="NCBI Taxonomy" id="1365950"/>
    <lineage>
        <taxon>Bacteria</taxon>
        <taxon>Pseudomonadati</taxon>
        <taxon>Pseudomonadota</taxon>
        <taxon>Alphaproteobacteria</taxon>
        <taxon>Hyphomicrobiales</taxon>
        <taxon>Aurantimonadaceae</taxon>
        <taxon>Consotaella</taxon>
    </lineage>
</organism>
<dbReference type="RefSeq" id="WP_165690754.1">
    <property type="nucleotide sequence ID" value="NZ_FUXL01000001.1"/>
</dbReference>
<name>A0A1T4LQM2_9HYPH</name>
<feature type="chain" id="PRO_5013204999" evidence="5">
    <location>
        <begin position="26"/>
        <end position="255"/>
    </location>
</feature>
<evidence type="ECO:0000256" key="1">
    <source>
        <dbReference type="ARBA" id="ARBA00022729"/>
    </source>
</evidence>
<dbReference type="InterPro" id="IPR013766">
    <property type="entry name" value="Thioredoxin_domain"/>
</dbReference>
<evidence type="ECO:0000313" key="8">
    <source>
        <dbReference type="Proteomes" id="UP000190135"/>
    </source>
</evidence>
<sequence length="255" mass="27441">MPRALAAAIAALAVVSTALPSPTLAAERFDNGDKQEIEKIVRDYLVANPEVLVEAFQALDAKQKAQQATQQKAAIAELKDRIYKAPEGATLGNADGDVTVVEFFDYNCAYCKRGLEAMNSLIEGDSKLRFILKDLPILSEQSVAAARVSLAVQKVAPDKFAAFHRELLGSRGLVDERRALDVAKEQGIDEAAIRAIKDSDEISQTLSQEADLAQQLGVNGTPAYVIADELVPGAIGYHSLAEKIANVRRCNSTTC</sequence>
<dbReference type="Pfam" id="PF01323">
    <property type="entry name" value="DSBA"/>
    <property type="match status" value="1"/>
</dbReference>
<evidence type="ECO:0000256" key="3">
    <source>
        <dbReference type="ARBA" id="ARBA00023157"/>
    </source>
</evidence>
<keyword evidence="8" id="KW-1185">Reference proteome</keyword>
<dbReference type="Pfam" id="PF18312">
    <property type="entry name" value="ScsC_N"/>
    <property type="match status" value="1"/>
</dbReference>
<keyword evidence="2" id="KW-0560">Oxidoreductase</keyword>
<evidence type="ECO:0000256" key="2">
    <source>
        <dbReference type="ARBA" id="ARBA00023002"/>
    </source>
</evidence>
<dbReference type="InterPro" id="IPR036249">
    <property type="entry name" value="Thioredoxin-like_sf"/>
</dbReference>
<dbReference type="InterPro" id="IPR041205">
    <property type="entry name" value="ScsC_N"/>
</dbReference>
<evidence type="ECO:0000256" key="5">
    <source>
        <dbReference type="SAM" id="SignalP"/>
    </source>
</evidence>
<keyword evidence="4" id="KW-0676">Redox-active center</keyword>
<feature type="domain" description="Thioredoxin" evidence="6">
    <location>
        <begin position="59"/>
        <end position="249"/>
    </location>
</feature>
<dbReference type="PANTHER" id="PTHR13887:SF14">
    <property type="entry name" value="DISULFIDE BOND FORMATION PROTEIN D"/>
    <property type="match status" value="1"/>
</dbReference>
<evidence type="ECO:0000313" key="7">
    <source>
        <dbReference type="EMBL" id="SJZ56926.1"/>
    </source>
</evidence>
<dbReference type="GO" id="GO:0016853">
    <property type="term" value="F:isomerase activity"/>
    <property type="evidence" value="ECO:0007669"/>
    <property type="project" value="UniProtKB-KW"/>
</dbReference>
<keyword evidence="1 5" id="KW-0732">Signal</keyword>
<dbReference type="Proteomes" id="UP000190135">
    <property type="component" value="Unassembled WGS sequence"/>
</dbReference>
<evidence type="ECO:0000256" key="4">
    <source>
        <dbReference type="ARBA" id="ARBA00023284"/>
    </source>
</evidence>
<dbReference type="CDD" id="cd03023">
    <property type="entry name" value="DsbA_Com1_like"/>
    <property type="match status" value="1"/>
</dbReference>
<dbReference type="Gene3D" id="3.40.30.10">
    <property type="entry name" value="Glutaredoxin"/>
    <property type="match status" value="1"/>
</dbReference>
<dbReference type="PROSITE" id="PS51352">
    <property type="entry name" value="THIOREDOXIN_2"/>
    <property type="match status" value="1"/>
</dbReference>
<dbReference type="InterPro" id="IPR017937">
    <property type="entry name" value="Thioredoxin_CS"/>
</dbReference>
<dbReference type="PANTHER" id="PTHR13887">
    <property type="entry name" value="GLUTATHIONE S-TRANSFERASE KAPPA"/>
    <property type="match status" value="1"/>
</dbReference>
<dbReference type="EMBL" id="FUXL01000001">
    <property type="protein sequence ID" value="SJZ56926.1"/>
    <property type="molecule type" value="Genomic_DNA"/>
</dbReference>
<keyword evidence="3" id="KW-1015">Disulfide bond</keyword>
<feature type="signal peptide" evidence="5">
    <location>
        <begin position="1"/>
        <end position="25"/>
    </location>
</feature>
<evidence type="ECO:0000259" key="6">
    <source>
        <dbReference type="PROSITE" id="PS51352"/>
    </source>
</evidence>
<gene>
    <name evidence="7" type="ORF">SAMN05428963_101323</name>
</gene>
<keyword evidence="7" id="KW-0413">Isomerase</keyword>
<protein>
    <submittedName>
        <fullName evidence="7">Protein-disulfide isomerase</fullName>
    </submittedName>
</protein>
<dbReference type="PROSITE" id="PS00194">
    <property type="entry name" value="THIOREDOXIN_1"/>
    <property type="match status" value="1"/>
</dbReference>
<dbReference type="InterPro" id="IPR001853">
    <property type="entry name" value="DSBA-like_thioredoxin_dom"/>
</dbReference>
<proteinExistence type="predicted"/>
<dbReference type="AlphaFoldDB" id="A0A1T4LQM2"/>